<organism evidence="3 4">
    <name type="scientific">Amniculicola lignicola CBS 123094</name>
    <dbReference type="NCBI Taxonomy" id="1392246"/>
    <lineage>
        <taxon>Eukaryota</taxon>
        <taxon>Fungi</taxon>
        <taxon>Dikarya</taxon>
        <taxon>Ascomycota</taxon>
        <taxon>Pezizomycotina</taxon>
        <taxon>Dothideomycetes</taxon>
        <taxon>Pleosporomycetidae</taxon>
        <taxon>Pleosporales</taxon>
        <taxon>Amniculicolaceae</taxon>
        <taxon>Amniculicola</taxon>
    </lineage>
</organism>
<feature type="compositionally biased region" description="Low complexity" evidence="1">
    <location>
        <begin position="1016"/>
        <end position="1033"/>
    </location>
</feature>
<feature type="compositionally biased region" description="Basic and acidic residues" evidence="1">
    <location>
        <begin position="961"/>
        <end position="970"/>
    </location>
</feature>
<evidence type="ECO:0000256" key="1">
    <source>
        <dbReference type="SAM" id="MobiDB-lite"/>
    </source>
</evidence>
<feature type="compositionally biased region" description="Polar residues" evidence="1">
    <location>
        <begin position="1047"/>
        <end position="1057"/>
    </location>
</feature>
<dbReference type="OrthoDB" id="5215300at2759"/>
<feature type="compositionally biased region" description="Basic residues" evidence="1">
    <location>
        <begin position="1132"/>
        <end position="1142"/>
    </location>
</feature>
<evidence type="ECO:0000313" key="3">
    <source>
        <dbReference type="EMBL" id="KAF1994680.1"/>
    </source>
</evidence>
<proteinExistence type="predicted"/>
<sequence length="1233" mass="141511">MPPSMSDNENDDITPPLTDEDVNLLHGIVLRAQELPGKPFEALSQAYDEKLKKRGPDRDPDGRYIRFLMRMQDGVREGVDLPHQFKDTLDGMGIQVDWDDEDEGIQDITRNLNIGPSDGRVASQYVPRLPRHPDAAESTRSRRASFDSYLDNTLDNVPGVDSGALDFGGNRRSRSAELSSELPLRRRTNGTRGRRSVSNTPASNHRRSFSASSHGTMELHRNDHANYQSSVGYSGDESEHTDSLDHGFIQIPGVNAPIPELGSDRRLDYGRGQQPIGPLGLNQPITANMTEDAQAFDTQRMRSAVRRYFGKWRSQTQDRLSKLDEMNAKANAHYHRTLCKASLETLGTVLEKRRTAAETERFYNRLERGAASARDLFVITKAFTHWEEHTRDEIERASTARRHMVRTRYFKAWRAVTAVNQLKIRQFVLGKTIRMWRTRLATLRERDQLAVVWYEKNRDRRILLEWKSSCLENQAHRFDANRLRRSMLNRWMEKIRALGERNAHIGRMWDSNVLRKAMKKMGEKVVKQHEQEIKVEIFRRQALLGTGFKMIQTRSKLQPLSVQFTQRWNQRTLQSVFQAWHHTAQLSRKARTVDRERILRNAWTAWNDQLRIRSLKVKITDRFAVECLYKWALASRISLFTRVKVRHLKESKFATWVGKIRDRQAALNDAEQRFAQFKRTQLLRTHLRKIEAATVVLKGKEFIARSFLEPRVKQRMFNKLLDQHDHLQRLNQLSENCCFYIQTTHALKAWKDASQTARRNKRREAYTHMRRIMKLNLVRRKFGIWRDRMAQMQVAERQANEMVENRTLRVTTEKLAIWHHRTVFLQGRNLQAMDLLATKLTSFHLVKWHQRLEFVQTLDTQAVALRQENTEILAASYLKKKLGWRIWNIQRQHTNAEALFQRNFDKHMRAMIRFWAEQTAERLAARQASPTPSRRSRRSRRDDGENGENIDMDTGIEYGEPTEKLDADKVGDETRRLEAWTAFDEGALGLSNLDLSLSLSPHHQPSTSKSIIPPMASQQHPPSASRSSAPQSRNPIPTPRSVPRPTITRTPFSNRRPPSTIPELTEPDMDAESYLHPHPRPQPTPTPNLNLNPETDIEEDLDFELDQGTFWASTPAPNTFLQAYKPGYLKTPSKRSVARAKRPGLGNSPEKQERGGSGVVGGDVGAIRGLSIGGRGSTDGLQMGARTAPAKIAAREVEGGVGVGGVTSFERRLREGGFGFRGRGRGGAGRKVG</sequence>
<dbReference type="EMBL" id="ML977653">
    <property type="protein sequence ID" value="KAF1994680.1"/>
    <property type="molecule type" value="Genomic_DNA"/>
</dbReference>
<dbReference type="AlphaFoldDB" id="A0A6A5VZ21"/>
<dbReference type="Proteomes" id="UP000799779">
    <property type="component" value="Unassembled WGS sequence"/>
</dbReference>
<gene>
    <name evidence="3" type="ORF">P154DRAFT_475513</name>
</gene>
<evidence type="ECO:0000313" key="4">
    <source>
        <dbReference type="Proteomes" id="UP000799779"/>
    </source>
</evidence>
<feature type="compositionally biased region" description="Polar residues" evidence="1">
    <location>
        <begin position="1001"/>
        <end position="1010"/>
    </location>
</feature>
<dbReference type="InterPro" id="IPR013665">
    <property type="entry name" value="Sfi1_dom"/>
</dbReference>
<keyword evidence="4" id="KW-1185">Reference proteome</keyword>
<protein>
    <submittedName>
        <fullName evidence="3">Sfi1-domain-containing protein</fullName>
    </submittedName>
</protein>
<evidence type="ECO:0000259" key="2">
    <source>
        <dbReference type="Pfam" id="PF08457"/>
    </source>
</evidence>
<feature type="region of interest" description="Disordered" evidence="1">
    <location>
        <begin position="923"/>
        <end position="970"/>
    </location>
</feature>
<feature type="compositionally biased region" description="Basic residues" evidence="1">
    <location>
        <begin position="185"/>
        <end position="195"/>
    </location>
</feature>
<feature type="region of interest" description="Disordered" evidence="1">
    <location>
        <begin position="1132"/>
        <end position="1162"/>
    </location>
</feature>
<feature type="region of interest" description="Disordered" evidence="1">
    <location>
        <begin position="1000"/>
        <end position="1093"/>
    </location>
</feature>
<reference evidence="3" key="1">
    <citation type="journal article" date="2020" name="Stud. Mycol.">
        <title>101 Dothideomycetes genomes: a test case for predicting lifestyles and emergence of pathogens.</title>
        <authorList>
            <person name="Haridas S."/>
            <person name="Albert R."/>
            <person name="Binder M."/>
            <person name="Bloem J."/>
            <person name="Labutti K."/>
            <person name="Salamov A."/>
            <person name="Andreopoulos B."/>
            <person name="Baker S."/>
            <person name="Barry K."/>
            <person name="Bills G."/>
            <person name="Bluhm B."/>
            <person name="Cannon C."/>
            <person name="Castanera R."/>
            <person name="Culley D."/>
            <person name="Daum C."/>
            <person name="Ezra D."/>
            <person name="Gonzalez J."/>
            <person name="Henrissat B."/>
            <person name="Kuo A."/>
            <person name="Liang C."/>
            <person name="Lipzen A."/>
            <person name="Lutzoni F."/>
            <person name="Magnuson J."/>
            <person name="Mondo S."/>
            <person name="Nolan M."/>
            <person name="Ohm R."/>
            <person name="Pangilinan J."/>
            <person name="Park H.-J."/>
            <person name="Ramirez L."/>
            <person name="Alfaro M."/>
            <person name="Sun H."/>
            <person name="Tritt A."/>
            <person name="Yoshinaga Y."/>
            <person name="Zwiers L.-H."/>
            <person name="Turgeon B."/>
            <person name="Goodwin S."/>
            <person name="Spatafora J."/>
            <person name="Crous P."/>
            <person name="Grigoriev I."/>
        </authorList>
    </citation>
    <scope>NUCLEOTIDE SEQUENCE</scope>
    <source>
        <strain evidence="3">CBS 123094</strain>
    </source>
</reference>
<feature type="compositionally biased region" description="Polar residues" evidence="1">
    <location>
        <begin position="196"/>
        <end position="215"/>
    </location>
</feature>
<feature type="region of interest" description="Disordered" evidence="1">
    <location>
        <begin position="158"/>
        <end position="217"/>
    </location>
</feature>
<dbReference type="Pfam" id="PF08457">
    <property type="entry name" value="Sfi1"/>
    <property type="match status" value="1"/>
</dbReference>
<name>A0A6A5VZ21_9PLEO</name>
<accession>A0A6A5VZ21</accession>
<feature type="domain" description="Sfi1 spindle body" evidence="2">
    <location>
        <begin position="350"/>
        <end position="919"/>
    </location>
</feature>